<dbReference type="Proteomes" id="UP000298471">
    <property type="component" value="Unassembled WGS sequence"/>
</dbReference>
<dbReference type="GO" id="GO:0005737">
    <property type="term" value="C:cytoplasm"/>
    <property type="evidence" value="ECO:0007669"/>
    <property type="project" value="UniProtKB-SubCell"/>
</dbReference>
<keyword evidence="7" id="KW-1185">Reference proteome</keyword>
<dbReference type="EC" id="2.4.99.17" evidence="5"/>
<dbReference type="AlphaFoldDB" id="A0A4Z0Q0B2"/>
<comment type="subcellular location">
    <subcellularLocation>
        <location evidence="5">Cytoplasm</location>
    </subcellularLocation>
</comment>
<evidence type="ECO:0000256" key="3">
    <source>
        <dbReference type="ARBA" id="ARBA00022691"/>
    </source>
</evidence>
<dbReference type="EMBL" id="SRMB01000005">
    <property type="protein sequence ID" value="TGE23004.1"/>
    <property type="molecule type" value="Genomic_DNA"/>
</dbReference>
<organism evidence="6 7">
    <name type="scientific">Hymenobacter metallicola</name>
    <dbReference type="NCBI Taxonomy" id="2563114"/>
    <lineage>
        <taxon>Bacteria</taxon>
        <taxon>Pseudomonadati</taxon>
        <taxon>Bacteroidota</taxon>
        <taxon>Cytophagia</taxon>
        <taxon>Cytophagales</taxon>
        <taxon>Hymenobacteraceae</taxon>
        <taxon>Hymenobacter</taxon>
    </lineage>
</organism>
<gene>
    <name evidence="5" type="primary">queA</name>
    <name evidence="6" type="ORF">E5K02_21850</name>
</gene>
<dbReference type="PANTHER" id="PTHR30307">
    <property type="entry name" value="S-ADENOSYLMETHIONINE:TRNA RIBOSYLTRANSFERASE-ISOMERASE"/>
    <property type="match status" value="1"/>
</dbReference>
<keyword evidence="1 5" id="KW-0963">Cytoplasm</keyword>
<dbReference type="UniPathway" id="UPA00392"/>
<dbReference type="GO" id="GO:0051075">
    <property type="term" value="F:S-adenosylmethionine:tRNA ribosyltransferase-isomerase activity"/>
    <property type="evidence" value="ECO:0007669"/>
    <property type="project" value="UniProtKB-EC"/>
</dbReference>
<accession>A0A4Z0Q0B2</accession>
<comment type="pathway">
    <text evidence="5">tRNA modification; tRNA-queuosine biosynthesis.</text>
</comment>
<dbReference type="InterPro" id="IPR003699">
    <property type="entry name" value="QueA"/>
</dbReference>
<dbReference type="SUPFAM" id="SSF111337">
    <property type="entry name" value="QueA-like"/>
    <property type="match status" value="1"/>
</dbReference>
<evidence type="ECO:0000256" key="5">
    <source>
        <dbReference type="HAMAP-Rule" id="MF_00113"/>
    </source>
</evidence>
<dbReference type="RefSeq" id="WP_135397956.1">
    <property type="nucleotide sequence ID" value="NZ_SRMB01000005.1"/>
</dbReference>
<keyword evidence="3 5" id="KW-0949">S-adenosyl-L-methionine</keyword>
<dbReference type="OrthoDB" id="9805933at2"/>
<dbReference type="InterPro" id="IPR036100">
    <property type="entry name" value="QueA_sf"/>
</dbReference>
<protein>
    <recommendedName>
        <fullName evidence="5">S-adenosylmethionine:tRNA ribosyltransferase-isomerase</fullName>
        <ecNumber evidence="5">2.4.99.17</ecNumber>
    </recommendedName>
    <alternativeName>
        <fullName evidence="5">Queuosine biosynthesis protein QueA</fullName>
    </alternativeName>
</protein>
<sequence>MSAFSDPRLLSIHDFTYQLPPERIAPEPLPNRDQSKLLVYRRGTIEDKQFTDLPGELPAGSLLVFNNTKVVRARLFCQKPTGGIVELFCLEPVAPHRSVELAMQQTDSCVWKCLVGNGKRWKSGPVQVAFPGPDGEALLTAERVEAAEGYSLIRFSWQPAHLPFAEVLRAAGHLPLPPYLNREDTDVDAVRYQTVYAAHEGAVAAPTAGLHFSDAVFNDLHARGIATAELTLHVGAGTFQPVKAEQMAGHPMHAEPISVNATLLQQLLSHTPRPIIAVGTTSLRTLESLYWLGAQLARQPLPAGAVPLHVSQWQPYEGGHEVTMQDSLQALLTYLEQVGSDSIQATTQLLIAPGYTFRVAQGLVTNFHQPESTLLLLVSALIGPDWRRVYDHALAHEYRFLSYGDSSLLLP</sequence>
<dbReference type="Pfam" id="PF02547">
    <property type="entry name" value="Queuosine_synth"/>
    <property type="match status" value="1"/>
</dbReference>
<dbReference type="Gene3D" id="3.40.1780.10">
    <property type="entry name" value="QueA-like"/>
    <property type="match status" value="1"/>
</dbReference>
<dbReference type="InterPro" id="IPR042119">
    <property type="entry name" value="QueA_dom2"/>
</dbReference>
<keyword evidence="4 5" id="KW-0671">Queuosine biosynthesis</keyword>
<dbReference type="InterPro" id="IPR042118">
    <property type="entry name" value="QueA_dom1"/>
</dbReference>
<evidence type="ECO:0000313" key="7">
    <source>
        <dbReference type="Proteomes" id="UP000298471"/>
    </source>
</evidence>
<comment type="caution">
    <text evidence="6">The sequence shown here is derived from an EMBL/GenBank/DDBJ whole genome shotgun (WGS) entry which is preliminary data.</text>
</comment>
<comment type="subunit">
    <text evidence="5">Monomer.</text>
</comment>
<name>A0A4Z0Q0B2_9BACT</name>
<comment type="similarity">
    <text evidence="5">Belongs to the QueA family.</text>
</comment>
<dbReference type="GO" id="GO:0008616">
    <property type="term" value="P:tRNA queuosine(34) biosynthetic process"/>
    <property type="evidence" value="ECO:0007669"/>
    <property type="project" value="UniProtKB-UniRule"/>
</dbReference>
<evidence type="ECO:0000256" key="4">
    <source>
        <dbReference type="ARBA" id="ARBA00022785"/>
    </source>
</evidence>
<comment type="function">
    <text evidence="5">Transfers and isomerizes the ribose moiety from AdoMet to the 7-aminomethyl group of 7-deazaguanine (preQ1-tRNA) to give epoxyqueuosine (oQ-tRNA).</text>
</comment>
<dbReference type="Gene3D" id="2.40.10.240">
    <property type="entry name" value="QueA-like"/>
    <property type="match status" value="1"/>
</dbReference>
<dbReference type="HAMAP" id="MF_00113">
    <property type="entry name" value="QueA"/>
    <property type="match status" value="1"/>
</dbReference>
<dbReference type="PANTHER" id="PTHR30307:SF0">
    <property type="entry name" value="S-ADENOSYLMETHIONINE:TRNA RIBOSYLTRANSFERASE-ISOMERASE"/>
    <property type="match status" value="1"/>
</dbReference>
<evidence type="ECO:0000256" key="2">
    <source>
        <dbReference type="ARBA" id="ARBA00022679"/>
    </source>
</evidence>
<keyword evidence="2 5" id="KW-0808">Transferase</keyword>
<keyword evidence="6" id="KW-0413">Isomerase</keyword>
<proteinExistence type="inferred from homology"/>
<evidence type="ECO:0000256" key="1">
    <source>
        <dbReference type="ARBA" id="ARBA00022490"/>
    </source>
</evidence>
<comment type="catalytic activity">
    <reaction evidence="5">
        <text>7-aminomethyl-7-carbaguanosine(34) in tRNA + S-adenosyl-L-methionine = epoxyqueuosine(34) in tRNA + adenine + L-methionine + 2 H(+)</text>
        <dbReference type="Rhea" id="RHEA:32155"/>
        <dbReference type="Rhea" id="RHEA-COMP:10342"/>
        <dbReference type="Rhea" id="RHEA-COMP:18582"/>
        <dbReference type="ChEBI" id="CHEBI:15378"/>
        <dbReference type="ChEBI" id="CHEBI:16708"/>
        <dbReference type="ChEBI" id="CHEBI:57844"/>
        <dbReference type="ChEBI" id="CHEBI:59789"/>
        <dbReference type="ChEBI" id="CHEBI:82833"/>
        <dbReference type="ChEBI" id="CHEBI:194443"/>
        <dbReference type="EC" id="2.4.99.17"/>
    </reaction>
</comment>
<reference evidence="6 7" key="1">
    <citation type="submission" date="2019-04" db="EMBL/GenBank/DDBJ databases">
        <authorList>
            <person name="Feng G."/>
            <person name="Zhang J."/>
            <person name="Zhu H."/>
        </authorList>
    </citation>
    <scope>NUCLEOTIDE SEQUENCE [LARGE SCALE GENOMIC DNA]</scope>
    <source>
        <strain evidence="6 7">9PBR-1</strain>
    </source>
</reference>
<evidence type="ECO:0000313" key="6">
    <source>
        <dbReference type="EMBL" id="TGE23004.1"/>
    </source>
</evidence>